<evidence type="ECO:0000259" key="2">
    <source>
        <dbReference type="Pfam" id="PF06439"/>
    </source>
</evidence>
<dbReference type="RefSeq" id="WP_256507028.1">
    <property type="nucleotide sequence ID" value="NZ_CP101740.1"/>
</dbReference>
<feature type="domain" description="3-keto-alpha-glucoside-1,2-lyase/3-keto-2-hydroxy-glucal hydratase" evidence="2">
    <location>
        <begin position="30"/>
        <end position="258"/>
    </location>
</feature>
<protein>
    <submittedName>
        <fullName evidence="3">DUF1080 domain-containing protein</fullName>
    </submittedName>
</protein>
<dbReference type="EMBL" id="CP101740">
    <property type="protein sequence ID" value="UUL83184.1"/>
    <property type="molecule type" value="Genomic_DNA"/>
</dbReference>
<dbReference type="Pfam" id="PF06439">
    <property type="entry name" value="3keto-disac_hyd"/>
    <property type="match status" value="1"/>
</dbReference>
<sequence>MPSDFAGRAAKTLLLLPAFALLGAAPAPRWQSLFDGKTLAGWTPKIAGRSVGEDPRGMFIVHNGAIRVSHANYPRFEGEFGHLFLKSPVAAYRLRYEYRLFGDFLPGVEPWQQSNSGVMFHAQAPATMTRDQKFPVSLEMQLLAVPRATREPSGNLCTPGTIVTFDGKRDPRHCILATGEPLPAGRWTTAELEVLPDGRITHRIDGKVVLRYANPELDPDDADAKPVIAAAGGRLKLDRGYIALQGEGHPVEFRKIELQPIG</sequence>
<feature type="signal peptide" evidence="1">
    <location>
        <begin position="1"/>
        <end position="20"/>
    </location>
</feature>
<dbReference type="Proteomes" id="UP001058533">
    <property type="component" value="Chromosome"/>
</dbReference>
<accession>A0ABY5L870</accession>
<reference evidence="3" key="1">
    <citation type="submission" date="2022-07" db="EMBL/GenBank/DDBJ databases">
        <title>Sphingomonas sp. nov., a novel bacterium isolated from the north slope of the Mount Everest.</title>
        <authorList>
            <person name="Cui X."/>
            <person name="Liu Y."/>
        </authorList>
    </citation>
    <scope>NUCLEOTIDE SEQUENCE</scope>
    <source>
        <strain evidence="3">S5-59</strain>
    </source>
</reference>
<evidence type="ECO:0000313" key="3">
    <source>
        <dbReference type="EMBL" id="UUL83184.1"/>
    </source>
</evidence>
<name>A0ABY5L870_9SPHN</name>
<proteinExistence type="predicted"/>
<keyword evidence="1" id="KW-0732">Signal</keyword>
<organism evidence="3 4">
    <name type="scientific">Sphingomonas qomolangmaensis</name>
    <dbReference type="NCBI Taxonomy" id="2918765"/>
    <lineage>
        <taxon>Bacteria</taxon>
        <taxon>Pseudomonadati</taxon>
        <taxon>Pseudomonadota</taxon>
        <taxon>Alphaproteobacteria</taxon>
        <taxon>Sphingomonadales</taxon>
        <taxon>Sphingomonadaceae</taxon>
        <taxon>Sphingomonas</taxon>
    </lineage>
</organism>
<feature type="chain" id="PRO_5045818330" evidence="1">
    <location>
        <begin position="21"/>
        <end position="262"/>
    </location>
</feature>
<dbReference type="Gene3D" id="2.60.120.560">
    <property type="entry name" value="Exo-inulinase, domain 1"/>
    <property type="match status" value="1"/>
</dbReference>
<keyword evidence="4" id="KW-1185">Reference proteome</keyword>
<evidence type="ECO:0000313" key="4">
    <source>
        <dbReference type="Proteomes" id="UP001058533"/>
    </source>
</evidence>
<gene>
    <name evidence="3" type="ORF">NMP03_02820</name>
</gene>
<dbReference type="InterPro" id="IPR010496">
    <property type="entry name" value="AL/BT2_dom"/>
</dbReference>
<evidence type="ECO:0000256" key="1">
    <source>
        <dbReference type="SAM" id="SignalP"/>
    </source>
</evidence>